<dbReference type="SUPFAM" id="SSF103473">
    <property type="entry name" value="MFS general substrate transporter"/>
    <property type="match status" value="1"/>
</dbReference>
<feature type="transmembrane region" description="Helical" evidence="6">
    <location>
        <begin position="63"/>
        <end position="83"/>
    </location>
</feature>
<feature type="transmembrane region" description="Helical" evidence="6">
    <location>
        <begin position="327"/>
        <end position="348"/>
    </location>
</feature>
<sequence>MTQTAPPSAPSIPDAASKRHATDNRSRWLLVTVLTGQFMALLDVFIVNVAAPTIRTDLHASGAGLQLVLAGYTISYAVLLITGARLGARFGHGRVFLQGLVLFTAASLACGLASGTGQLIAFRFVQGAGAAVMVPQILSLIQRTFTGPARARALGAFAAVIATGAAAGQIVGGVLVSADLFGAGWRPAFLLNVPIGVLLLALGLRVLPREEREARNAERARGLDLAGLLLLAAAVCLFTVPLVLGQERDWPAWCRLSLALSAVVLAVFAAYETRLARRGGSPLIAPRVLRAPGISLAVVRIAVVMAANAGLLFALSLHLQGGLGYSALRTGLTFGPTAVAFGAVGLLWQRLPERVLRTAVPGGFVLAAVSYAALGWVLRDGGDGGVWLFAAFAGIGLGLGFGYSPTLTRALGSVRPQEAADASGLLTTVTQLGMLIGIATLGTLFLNRLEATGTSADALWATGLALAGTSALGALAGFLRRAR</sequence>
<dbReference type="Pfam" id="PF07690">
    <property type="entry name" value="MFS_1"/>
    <property type="match status" value="1"/>
</dbReference>
<dbReference type="PANTHER" id="PTHR42718">
    <property type="entry name" value="MAJOR FACILITATOR SUPERFAMILY MULTIDRUG TRANSPORTER MFSC"/>
    <property type="match status" value="1"/>
</dbReference>
<dbReference type="EMBL" id="CP031320">
    <property type="protein sequence ID" value="AXK33703.1"/>
    <property type="molecule type" value="Genomic_DNA"/>
</dbReference>
<dbReference type="KEGG" id="sarm:DVA86_14610"/>
<organism evidence="8 9">
    <name type="scientific">Streptomyces armeniacus</name>
    <dbReference type="NCBI Taxonomy" id="83291"/>
    <lineage>
        <taxon>Bacteria</taxon>
        <taxon>Bacillati</taxon>
        <taxon>Actinomycetota</taxon>
        <taxon>Actinomycetes</taxon>
        <taxon>Kitasatosporales</taxon>
        <taxon>Streptomycetaceae</taxon>
        <taxon>Streptomyces</taxon>
    </lineage>
</organism>
<keyword evidence="3 6" id="KW-1133">Transmembrane helix</keyword>
<evidence type="ECO:0000259" key="7">
    <source>
        <dbReference type="PROSITE" id="PS50850"/>
    </source>
</evidence>
<dbReference type="GO" id="GO:0046677">
    <property type="term" value="P:response to antibiotic"/>
    <property type="evidence" value="ECO:0007669"/>
    <property type="project" value="UniProtKB-KW"/>
</dbReference>
<proteinExistence type="predicted"/>
<keyword evidence="2 6" id="KW-0812">Transmembrane</keyword>
<dbReference type="PRINTS" id="PR01036">
    <property type="entry name" value="TCRTETB"/>
</dbReference>
<evidence type="ECO:0000313" key="8">
    <source>
        <dbReference type="EMBL" id="AXK33703.1"/>
    </source>
</evidence>
<dbReference type="PANTHER" id="PTHR42718:SF39">
    <property type="entry name" value="ACTINORHODIN TRANSPORTER-RELATED"/>
    <property type="match status" value="1"/>
</dbReference>
<feature type="transmembrane region" description="Helical" evidence="6">
    <location>
        <begin position="458"/>
        <end position="479"/>
    </location>
</feature>
<feature type="transmembrane region" description="Helical" evidence="6">
    <location>
        <begin position="360"/>
        <end position="378"/>
    </location>
</feature>
<comment type="subcellular location">
    <subcellularLocation>
        <location evidence="1">Cell membrane</location>
        <topology evidence="1">Multi-pass membrane protein</topology>
    </subcellularLocation>
</comment>
<dbReference type="GO" id="GO:0005886">
    <property type="term" value="C:plasma membrane"/>
    <property type="evidence" value="ECO:0007669"/>
    <property type="project" value="UniProtKB-SubCell"/>
</dbReference>
<dbReference type="GO" id="GO:0022857">
    <property type="term" value="F:transmembrane transporter activity"/>
    <property type="evidence" value="ECO:0007669"/>
    <property type="project" value="InterPro"/>
</dbReference>
<feature type="transmembrane region" description="Helical" evidence="6">
    <location>
        <begin position="424"/>
        <end position="446"/>
    </location>
</feature>
<keyword evidence="4 6" id="KW-0472">Membrane</keyword>
<evidence type="ECO:0000256" key="4">
    <source>
        <dbReference type="ARBA" id="ARBA00023136"/>
    </source>
</evidence>
<evidence type="ECO:0000313" key="9">
    <source>
        <dbReference type="Proteomes" id="UP000254425"/>
    </source>
</evidence>
<dbReference type="Gene3D" id="1.20.1720.10">
    <property type="entry name" value="Multidrug resistance protein D"/>
    <property type="match status" value="1"/>
</dbReference>
<feature type="transmembrane region" description="Helical" evidence="6">
    <location>
        <begin position="384"/>
        <end position="403"/>
    </location>
</feature>
<dbReference type="InterPro" id="IPR036259">
    <property type="entry name" value="MFS_trans_sf"/>
</dbReference>
<keyword evidence="9" id="KW-1185">Reference proteome</keyword>
<evidence type="ECO:0000256" key="6">
    <source>
        <dbReference type="SAM" id="Phobius"/>
    </source>
</evidence>
<gene>
    <name evidence="8" type="ORF">DVA86_14610</name>
</gene>
<accession>A0A345XPY7</accession>
<dbReference type="CDD" id="cd17321">
    <property type="entry name" value="MFS_MMR_MDR_like"/>
    <property type="match status" value="1"/>
</dbReference>
<dbReference type="Proteomes" id="UP000254425">
    <property type="component" value="Chromosome"/>
</dbReference>
<feature type="transmembrane region" description="Helical" evidence="6">
    <location>
        <begin position="120"/>
        <end position="141"/>
    </location>
</feature>
<dbReference type="AlphaFoldDB" id="A0A345XPY7"/>
<reference evidence="8 9" key="1">
    <citation type="submission" date="2018-07" db="EMBL/GenBank/DDBJ databases">
        <title>Draft genome of the type strain Streptomyces armeniacus ATCC 15676.</title>
        <authorList>
            <person name="Labana P."/>
            <person name="Gosse J.T."/>
            <person name="Boddy C.N."/>
        </authorList>
    </citation>
    <scope>NUCLEOTIDE SEQUENCE [LARGE SCALE GENOMIC DNA]</scope>
    <source>
        <strain evidence="8 9">ATCC 15676</strain>
    </source>
</reference>
<dbReference type="RefSeq" id="WP_208878718.1">
    <property type="nucleotide sequence ID" value="NZ_CP031320.1"/>
</dbReference>
<feature type="domain" description="Major facilitator superfamily (MFS) profile" evidence="7">
    <location>
        <begin position="29"/>
        <end position="483"/>
    </location>
</feature>
<dbReference type="InterPro" id="IPR011701">
    <property type="entry name" value="MFS"/>
</dbReference>
<feature type="transmembrane region" description="Helical" evidence="6">
    <location>
        <begin position="95"/>
        <end position="114"/>
    </location>
</feature>
<dbReference type="PROSITE" id="PS50850">
    <property type="entry name" value="MFS"/>
    <property type="match status" value="1"/>
</dbReference>
<keyword evidence="5" id="KW-0046">Antibiotic resistance</keyword>
<feature type="transmembrane region" description="Helical" evidence="6">
    <location>
        <begin position="153"/>
        <end position="178"/>
    </location>
</feature>
<feature type="transmembrane region" description="Helical" evidence="6">
    <location>
        <begin position="292"/>
        <end position="315"/>
    </location>
</feature>
<evidence type="ECO:0000256" key="2">
    <source>
        <dbReference type="ARBA" id="ARBA00022692"/>
    </source>
</evidence>
<feature type="transmembrane region" description="Helical" evidence="6">
    <location>
        <begin position="184"/>
        <end position="204"/>
    </location>
</feature>
<feature type="transmembrane region" description="Helical" evidence="6">
    <location>
        <begin position="28"/>
        <end position="51"/>
    </location>
</feature>
<feature type="transmembrane region" description="Helical" evidence="6">
    <location>
        <begin position="250"/>
        <end position="271"/>
    </location>
</feature>
<name>A0A345XPY7_9ACTN</name>
<dbReference type="Gene3D" id="1.20.1250.20">
    <property type="entry name" value="MFS general substrate transporter like domains"/>
    <property type="match status" value="1"/>
</dbReference>
<evidence type="ECO:0000256" key="3">
    <source>
        <dbReference type="ARBA" id="ARBA00022989"/>
    </source>
</evidence>
<dbReference type="InterPro" id="IPR020846">
    <property type="entry name" value="MFS_dom"/>
</dbReference>
<protein>
    <submittedName>
        <fullName evidence="8">MFS transporter</fullName>
    </submittedName>
</protein>
<evidence type="ECO:0000256" key="5">
    <source>
        <dbReference type="ARBA" id="ARBA00023251"/>
    </source>
</evidence>
<feature type="transmembrane region" description="Helical" evidence="6">
    <location>
        <begin position="225"/>
        <end position="244"/>
    </location>
</feature>
<evidence type="ECO:0000256" key="1">
    <source>
        <dbReference type="ARBA" id="ARBA00004651"/>
    </source>
</evidence>